<comment type="caution">
    <text evidence="1">The sequence shown here is derived from an EMBL/GenBank/DDBJ whole genome shotgun (WGS) entry which is preliminary data.</text>
</comment>
<name>A0ABU9JZA1_9BACI</name>
<reference evidence="1 2" key="1">
    <citation type="submission" date="2024-03" db="EMBL/GenBank/DDBJ databases">
        <title>Bacilli Hybrid Assemblies.</title>
        <authorList>
            <person name="Kovac J."/>
        </authorList>
    </citation>
    <scope>NUCLEOTIDE SEQUENCE [LARGE SCALE GENOMIC DNA]</scope>
    <source>
        <strain evidence="1 2">FSL M8-0022</strain>
    </source>
</reference>
<dbReference type="RefSeq" id="WP_342014910.1">
    <property type="nucleotide sequence ID" value="NZ_JBBYAJ010000001.1"/>
</dbReference>
<evidence type="ECO:0000313" key="1">
    <source>
        <dbReference type="EMBL" id="MEL3958163.1"/>
    </source>
</evidence>
<proteinExistence type="predicted"/>
<evidence type="ECO:0000313" key="2">
    <source>
        <dbReference type="Proteomes" id="UP001459714"/>
    </source>
</evidence>
<accession>A0ABU9JZA1</accession>
<dbReference type="Proteomes" id="UP001459714">
    <property type="component" value="Unassembled WGS sequence"/>
</dbReference>
<organism evidence="1 2">
    <name type="scientific">Caldifermentibacillus hisashii</name>
    <dbReference type="NCBI Taxonomy" id="996558"/>
    <lineage>
        <taxon>Bacteria</taxon>
        <taxon>Bacillati</taxon>
        <taxon>Bacillota</taxon>
        <taxon>Bacilli</taxon>
        <taxon>Bacillales</taxon>
        <taxon>Bacillaceae</taxon>
        <taxon>Caldifermentibacillus</taxon>
    </lineage>
</organism>
<dbReference type="EMBL" id="JBBYAK010000001">
    <property type="protein sequence ID" value="MEL3958163.1"/>
    <property type="molecule type" value="Genomic_DNA"/>
</dbReference>
<sequence>MISNNNLERMKKADKAWASVLYLFEHHSKLQNYLTDSYFDLDNGFINTDQLLKLSSPWSKSEKFMLRFAIHLFNGETSVNLNDIDYLDSNNKKLVMETLKIRF</sequence>
<keyword evidence="2" id="KW-1185">Reference proteome</keyword>
<gene>
    <name evidence="1" type="ORF">NST17_13295</name>
</gene>
<protein>
    <submittedName>
        <fullName evidence="1">Uncharacterized protein</fullName>
    </submittedName>
</protein>